<reference evidence="1 2" key="1">
    <citation type="submission" date="2023-11" db="EMBL/GenBank/DDBJ databases">
        <title>Halocaridina rubra genome assembly.</title>
        <authorList>
            <person name="Smith C."/>
        </authorList>
    </citation>
    <scope>NUCLEOTIDE SEQUENCE [LARGE SCALE GENOMIC DNA]</scope>
    <source>
        <strain evidence="1">EP-1</strain>
        <tissue evidence="1">Whole</tissue>
    </source>
</reference>
<dbReference type="InterPro" id="IPR011990">
    <property type="entry name" value="TPR-like_helical_dom_sf"/>
</dbReference>
<dbReference type="PANTHER" id="PTHR23040:SF2">
    <property type="entry name" value="OUTER DYNEIN ARM-DOCKING COMPLEX SUBUNIT 4"/>
    <property type="match status" value="1"/>
</dbReference>
<name>A0AAN8ZNG6_HALRR</name>
<dbReference type="InterPro" id="IPR040111">
    <property type="entry name" value="ODAD4"/>
</dbReference>
<dbReference type="SUPFAM" id="SSF48452">
    <property type="entry name" value="TPR-like"/>
    <property type="match status" value="1"/>
</dbReference>
<proteinExistence type="predicted"/>
<gene>
    <name evidence="1" type="ORF">SK128_018793</name>
</gene>
<sequence>MVSKMFRALIVNTVKLKRVPLSKAHVNATYMDLITCLSATAGRGNKFPEEETVLSTTINDASSNDTMTVNNNGYTKTSKVTSKSPLGGLKEDKEFLEALVNRQGLNTSLQSDFIEGYVETSGMQVAAVAKEALLSLQHLETFMWKRDPAGHMNNAARAKSKFLTTRQRKEKAKQRMALKRKVSDVLQRLEQEEGLDETVLEGESLISEVKKAEIGEQVLCRLMISIGRALPKCGRPEDSIAVLTDAMHIAKANKYDDEEHTAVEELGQVFSNTGQHTTAVNVLETRIAGATNGRQRASLYLLIAKSYFGMHKVEIGKFYGTKSVKEAEENDDSEAALTALLAIVSAEGTVWD</sequence>
<dbReference type="PANTHER" id="PTHR23040">
    <property type="match status" value="1"/>
</dbReference>
<organism evidence="1 2">
    <name type="scientific">Halocaridina rubra</name>
    <name type="common">Hawaiian red shrimp</name>
    <dbReference type="NCBI Taxonomy" id="373956"/>
    <lineage>
        <taxon>Eukaryota</taxon>
        <taxon>Metazoa</taxon>
        <taxon>Ecdysozoa</taxon>
        <taxon>Arthropoda</taxon>
        <taxon>Crustacea</taxon>
        <taxon>Multicrustacea</taxon>
        <taxon>Malacostraca</taxon>
        <taxon>Eumalacostraca</taxon>
        <taxon>Eucarida</taxon>
        <taxon>Decapoda</taxon>
        <taxon>Pleocyemata</taxon>
        <taxon>Caridea</taxon>
        <taxon>Atyoidea</taxon>
        <taxon>Atyidae</taxon>
        <taxon>Halocaridina</taxon>
    </lineage>
</organism>
<comment type="caution">
    <text evidence="1">The sequence shown here is derived from an EMBL/GenBank/DDBJ whole genome shotgun (WGS) entry which is preliminary data.</text>
</comment>
<protein>
    <submittedName>
        <fullName evidence="1">Uncharacterized protein</fullName>
    </submittedName>
</protein>
<keyword evidence="2" id="KW-1185">Reference proteome</keyword>
<accession>A0AAN8ZNG6</accession>
<evidence type="ECO:0000313" key="1">
    <source>
        <dbReference type="EMBL" id="KAK7006505.1"/>
    </source>
</evidence>
<dbReference type="Proteomes" id="UP001381693">
    <property type="component" value="Unassembled WGS sequence"/>
</dbReference>
<dbReference type="Gene3D" id="1.25.40.10">
    <property type="entry name" value="Tetratricopeptide repeat domain"/>
    <property type="match status" value="1"/>
</dbReference>
<dbReference type="AlphaFoldDB" id="A0AAN8ZNG6"/>
<evidence type="ECO:0000313" key="2">
    <source>
        <dbReference type="Proteomes" id="UP001381693"/>
    </source>
</evidence>
<dbReference type="EMBL" id="JAXCGZ010023684">
    <property type="protein sequence ID" value="KAK7006505.1"/>
    <property type="molecule type" value="Genomic_DNA"/>
</dbReference>